<accession>A0ACC3SKZ9</accession>
<keyword evidence="2" id="KW-1185">Reference proteome</keyword>
<organism evidence="1 2">
    <name type="scientific">Zalaria obscura</name>
    <dbReference type="NCBI Taxonomy" id="2024903"/>
    <lineage>
        <taxon>Eukaryota</taxon>
        <taxon>Fungi</taxon>
        <taxon>Dikarya</taxon>
        <taxon>Ascomycota</taxon>
        <taxon>Pezizomycotina</taxon>
        <taxon>Dothideomycetes</taxon>
        <taxon>Dothideomycetidae</taxon>
        <taxon>Dothideales</taxon>
        <taxon>Zalariaceae</taxon>
        <taxon>Zalaria</taxon>
    </lineage>
</organism>
<protein>
    <submittedName>
        <fullName evidence="1">Uncharacterized protein</fullName>
    </submittedName>
</protein>
<proteinExistence type="predicted"/>
<sequence>MVATVSTSVGTEAFRILPNNTHAQWRRDPGLRRLMLATFLVFMSATANGYDTSLINGLLAIPAFNSSIIDPVNTDTEGLIIAAVSLGGFFTLPFAGYFSDRWGRKAAVGVGSALIAILGLVQALIDGPWAFLGIRISIGVGIAFVFVAAPPLAGEISHPRLRGQITNSFQASFYWGSVLSAIATLGGLYITGSWSWRMPVLLQIFFPFMQLLGLWIIPESPRYLVARGRESQALRMLARFHANGDENDPLVHYELSEIREAIARERHFASNSGWKDFVTTRQNRHRLLICVLVGIFTQWAGNGIVSYYLSPILRSVGITDSVDQASINLGLQVWNAIMALVGAFAAERYGRRPLWLTSALGMLFSFAIITPLAAVYAEDGNDAAGQAVIAFLFVFFGFYDVGFTPLSVAYPVEILPYRLRSKGLTVTLMALFATGFSNQFINPIAFAAIRWRYYFVYIGTLSGMIALIYFLFPETKGRSLEEIATVFEGTAAESQAYRRASEIVRYDSVLHPDSEGGRSGSSWRFSIMHGLRRKHRSRESNEPP</sequence>
<dbReference type="EMBL" id="JAMKPW020000005">
    <property type="protein sequence ID" value="KAK8217449.1"/>
    <property type="molecule type" value="Genomic_DNA"/>
</dbReference>
<evidence type="ECO:0000313" key="2">
    <source>
        <dbReference type="Proteomes" id="UP001320706"/>
    </source>
</evidence>
<reference evidence="1" key="1">
    <citation type="submission" date="2024-02" db="EMBL/GenBank/DDBJ databases">
        <title>Metagenome Assembled Genome of Zalaria obscura JY119.</title>
        <authorList>
            <person name="Vighnesh L."/>
            <person name="Jagadeeshwari U."/>
            <person name="Venkata Ramana C."/>
            <person name="Sasikala C."/>
        </authorList>
    </citation>
    <scope>NUCLEOTIDE SEQUENCE</scope>
    <source>
        <strain evidence="1">JY119</strain>
    </source>
</reference>
<gene>
    <name evidence="1" type="ORF">M8818_001205</name>
</gene>
<evidence type="ECO:0000313" key="1">
    <source>
        <dbReference type="EMBL" id="KAK8217449.1"/>
    </source>
</evidence>
<dbReference type="Proteomes" id="UP001320706">
    <property type="component" value="Unassembled WGS sequence"/>
</dbReference>
<comment type="caution">
    <text evidence="1">The sequence shown here is derived from an EMBL/GenBank/DDBJ whole genome shotgun (WGS) entry which is preliminary data.</text>
</comment>
<name>A0ACC3SKZ9_9PEZI</name>